<dbReference type="EMBL" id="CP029822">
    <property type="protein sequence ID" value="AZS50419.1"/>
    <property type="molecule type" value="Genomic_DNA"/>
</dbReference>
<dbReference type="InterPro" id="IPR003593">
    <property type="entry name" value="AAA+_ATPase"/>
</dbReference>
<keyword evidence="1" id="KW-0175">Coiled coil</keyword>
<dbReference type="InterPro" id="IPR027417">
    <property type="entry name" value="P-loop_NTPase"/>
</dbReference>
<proteinExistence type="predicted"/>
<dbReference type="PANTHER" id="PTHR30050:SF4">
    <property type="entry name" value="ATP-BINDING PROTEIN RV3427C IN INSERTION SEQUENCE-RELATED"/>
    <property type="match status" value="1"/>
</dbReference>
<dbReference type="PANTHER" id="PTHR30050">
    <property type="entry name" value="CHROMOSOMAL REPLICATION INITIATOR PROTEIN DNAA"/>
    <property type="match status" value="1"/>
</dbReference>
<organism evidence="3 4">
    <name type="scientific">Entomomonas moraniae</name>
    <dbReference type="NCBI Taxonomy" id="2213226"/>
    <lineage>
        <taxon>Bacteria</taxon>
        <taxon>Pseudomonadati</taxon>
        <taxon>Pseudomonadota</taxon>
        <taxon>Gammaproteobacteria</taxon>
        <taxon>Pseudomonadales</taxon>
        <taxon>Pseudomonadaceae</taxon>
        <taxon>Entomomonas</taxon>
    </lineage>
</organism>
<protein>
    <submittedName>
        <fullName evidence="3">AAA family ATPase</fullName>
    </submittedName>
</protein>
<sequence length="261" mass="29698">MNTVRKLFTILDTETRNCEKHGEYQAMLMCLRQGDVWSTCEKCQQEKRDAENRAEQERAAIEARRVSIEKRLGNACIPPRFQNKGFENYLADNEGQKRALAKCLRYADQFNENYETGKSLLLLGGVGTGKTHLANAIANKIIREQGRTALYSTVGNILRFIRATYSDKNMTESEAFQVFSDPDLLIIDEIGVQKSSEFELTALFDIINNRYENMLPTIIISNHGPSELPNYLGDRVVDRLREGGEAIVFDWTSSRTKEARA</sequence>
<dbReference type="GO" id="GO:0006260">
    <property type="term" value="P:DNA replication"/>
    <property type="evidence" value="ECO:0007669"/>
    <property type="project" value="TreeGrafter"/>
</dbReference>
<feature type="coiled-coil region" evidence="1">
    <location>
        <begin position="40"/>
        <end position="71"/>
    </location>
</feature>
<evidence type="ECO:0000256" key="1">
    <source>
        <dbReference type="SAM" id="Coils"/>
    </source>
</evidence>
<feature type="domain" description="AAA+ ATPase" evidence="2">
    <location>
        <begin position="116"/>
        <end position="243"/>
    </location>
</feature>
<dbReference type="Pfam" id="PF01695">
    <property type="entry name" value="IstB_IS21"/>
    <property type="match status" value="1"/>
</dbReference>
<dbReference type="GO" id="GO:0005524">
    <property type="term" value="F:ATP binding"/>
    <property type="evidence" value="ECO:0007669"/>
    <property type="project" value="InterPro"/>
</dbReference>
<evidence type="ECO:0000259" key="2">
    <source>
        <dbReference type="SMART" id="SM00382"/>
    </source>
</evidence>
<accession>A0A3Q9JKP6</accession>
<evidence type="ECO:0000313" key="3">
    <source>
        <dbReference type="EMBL" id="AZS50419.1"/>
    </source>
</evidence>
<reference evidence="4" key="1">
    <citation type="submission" date="2018-06" db="EMBL/GenBank/DDBJ databases">
        <title>Complete genome of Pseudomonas insecticola strain QZS01.</title>
        <authorList>
            <person name="Wang J."/>
            <person name="Su Q."/>
        </authorList>
    </citation>
    <scope>NUCLEOTIDE SEQUENCE [LARGE SCALE GENOMIC DNA]</scope>
    <source>
        <strain evidence="4">QZS01</strain>
    </source>
</reference>
<dbReference type="RefSeq" id="WP_127162756.1">
    <property type="nucleotide sequence ID" value="NZ_CP029822.1"/>
</dbReference>
<dbReference type="PRINTS" id="PR00051">
    <property type="entry name" value="DNAA"/>
</dbReference>
<dbReference type="AlphaFoldDB" id="A0A3Q9JKP6"/>
<dbReference type="SUPFAM" id="SSF52540">
    <property type="entry name" value="P-loop containing nucleoside triphosphate hydrolases"/>
    <property type="match status" value="1"/>
</dbReference>
<dbReference type="InterPro" id="IPR002611">
    <property type="entry name" value="IstB_ATP-bd"/>
</dbReference>
<keyword evidence="4" id="KW-1185">Reference proteome</keyword>
<dbReference type="SMART" id="SM00382">
    <property type="entry name" value="AAA"/>
    <property type="match status" value="1"/>
</dbReference>
<name>A0A3Q9JKP6_9GAMM</name>
<dbReference type="Proteomes" id="UP000273143">
    <property type="component" value="Chromosome"/>
</dbReference>
<gene>
    <name evidence="3" type="ORF">DM558_06350</name>
</gene>
<dbReference type="Gene3D" id="3.40.50.300">
    <property type="entry name" value="P-loop containing nucleotide triphosphate hydrolases"/>
    <property type="match status" value="1"/>
</dbReference>
<evidence type="ECO:0000313" key="4">
    <source>
        <dbReference type="Proteomes" id="UP000273143"/>
    </source>
</evidence>
<dbReference type="InterPro" id="IPR020591">
    <property type="entry name" value="Chromosome_initiator_DnaA-like"/>
</dbReference>
<dbReference type="KEGG" id="emo:DM558_06350"/>